<evidence type="ECO:0000256" key="3">
    <source>
        <dbReference type="SAM" id="MobiDB-lite"/>
    </source>
</evidence>
<feature type="compositionally biased region" description="Low complexity" evidence="3">
    <location>
        <begin position="471"/>
        <end position="484"/>
    </location>
</feature>
<sequence>VASLVHFEVSYRFFPRSKKIVFPWKICEKTQFCAPQTMDEIRGNVRRLLELSYSFNREHDEEIKRIEEEATERFLKNLPFVAQTKKKKTCQDDSQKENESMNKRVQAVNDQASLESSGAPLRPVRTAKLNASKNLKEPDLAKKMRQPSSQDPLLNAIKEEPMDIVQVKREASTGKKVKQEKISLMPPPPPPEAPAPRTSKDSEDNSVELMAPVGEIVEILSDNEAEKMPPPALPPPKARKARTKKKKASKGNVSVERPIRESRIKKEAPTKSSDLLTVNTSSGSRQNSRKASAESHYEDALTDVEVPPVPSDATQVLERHENVEKSSTALNATFDIAEGGQKEATGATAAHNNSIMTEDNSIELPPEASPEPVPQKSATKKKHPHELFNPCVQSPLRTKVEAFERHAAASALPIATGPASGLRGKGTQGRTMQGTPISAKGSGAVLQKCASTSKLADFSAIAAGAKKKSKAGTSSASKATTRSASAEDTKRGLNALQQLAEEKRRKREERHKQAQLAREAKEREKEEKYKRLMLEQQEREEKQRAERIKALKAKTAQEKEQARKMEELQKLKMLKYRVAETPKYGFEMLASDDSTDDEDKAAPKRPPPPLWSMKPRRNQLNAIQEQIPALLIDKLFMCKPLNPDLKEIFPDIDPRNLHRNSSVLWKTPPRASEDFL</sequence>
<accession>A0A1B0CK86</accession>
<dbReference type="GO" id="GO:0051310">
    <property type="term" value="P:metaphase chromosome alignment"/>
    <property type="evidence" value="ECO:0007669"/>
    <property type="project" value="TreeGrafter"/>
</dbReference>
<dbReference type="GO" id="GO:0051257">
    <property type="term" value="P:meiotic spindle midzone assembly"/>
    <property type="evidence" value="ECO:0007669"/>
    <property type="project" value="TreeGrafter"/>
</dbReference>
<dbReference type="GO" id="GO:0032259">
    <property type="term" value="P:methylation"/>
    <property type="evidence" value="ECO:0007669"/>
    <property type="project" value="UniProtKB-KW"/>
</dbReference>
<feature type="compositionally biased region" description="Basic and acidic residues" evidence="3">
    <location>
        <begin position="89"/>
        <end position="102"/>
    </location>
</feature>
<keyword evidence="4" id="KW-0808">Transferase</keyword>
<comment type="subcellular location">
    <subcellularLocation>
        <location evidence="1">Cytoplasm</location>
    </subcellularLocation>
</comment>
<feature type="region of interest" description="Disordered" evidence="3">
    <location>
        <begin position="414"/>
        <end position="443"/>
    </location>
</feature>
<evidence type="ECO:0000256" key="1">
    <source>
        <dbReference type="ARBA" id="ARBA00004496"/>
    </source>
</evidence>
<dbReference type="PANTHER" id="PTHR13142">
    <property type="entry name" value="INNER CENTROMERE PROTEIN"/>
    <property type="match status" value="1"/>
</dbReference>
<keyword evidence="6" id="KW-1185">Reference proteome</keyword>
<evidence type="ECO:0000313" key="4">
    <source>
        <dbReference type="EMBL" id="MBC1172487.1"/>
    </source>
</evidence>
<dbReference type="PANTHER" id="PTHR13142:SF1">
    <property type="entry name" value="INNER CENTROMERE PROTEIN"/>
    <property type="match status" value="1"/>
</dbReference>
<dbReference type="GO" id="GO:0000281">
    <property type="term" value="P:mitotic cytokinesis"/>
    <property type="evidence" value="ECO:0007669"/>
    <property type="project" value="TreeGrafter"/>
</dbReference>
<dbReference type="GO" id="GO:0005634">
    <property type="term" value="C:nucleus"/>
    <property type="evidence" value="ECO:0007669"/>
    <property type="project" value="TreeGrafter"/>
</dbReference>
<dbReference type="EMBL" id="GITU01003784">
    <property type="protein sequence ID" value="MBC1172487.1"/>
    <property type="molecule type" value="Transcribed_RNA"/>
</dbReference>
<evidence type="ECO:0000256" key="2">
    <source>
        <dbReference type="ARBA" id="ARBA00022490"/>
    </source>
</evidence>
<reference evidence="5" key="3">
    <citation type="submission" date="2020-05" db="UniProtKB">
        <authorList>
            <consortium name="EnsemblMetazoa"/>
        </authorList>
    </citation>
    <scope>IDENTIFICATION</scope>
    <source>
        <strain evidence="5">Jacobina</strain>
    </source>
</reference>
<keyword evidence="2" id="KW-0963">Cytoplasm</keyword>
<evidence type="ECO:0000313" key="5">
    <source>
        <dbReference type="EnsemblMetazoa" id="LLOJ005023-PA"/>
    </source>
</evidence>
<dbReference type="EMBL" id="AJWK01015894">
    <property type="status" value="NOT_ANNOTATED_CDS"/>
    <property type="molecule type" value="Genomic_DNA"/>
</dbReference>
<feature type="compositionally biased region" description="Basic and acidic residues" evidence="3">
    <location>
        <begin position="518"/>
        <end position="529"/>
    </location>
</feature>
<proteinExistence type="predicted"/>
<feature type="compositionally biased region" description="Polar residues" evidence="3">
    <location>
        <begin position="270"/>
        <end position="290"/>
    </location>
</feature>
<feature type="region of interest" description="Disordered" evidence="3">
    <location>
        <begin position="464"/>
        <end position="529"/>
    </location>
</feature>
<evidence type="ECO:0000313" key="6">
    <source>
        <dbReference type="Proteomes" id="UP000092461"/>
    </source>
</evidence>
<dbReference type="VEuPathDB" id="VectorBase:LLONM1_008678"/>
<reference evidence="4" key="2">
    <citation type="journal article" date="2020" name="BMC">
        <title>Leishmania infection induces a limited differential gene expression in the sand fly midgut.</title>
        <authorList>
            <person name="Coutinho-Abreu I.V."/>
            <person name="Serafim T.D."/>
            <person name="Meneses C."/>
            <person name="Kamhawi S."/>
            <person name="Oliveira F."/>
            <person name="Valenzuela J.G."/>
        </authorList>
    </citation>
    <scope>NUCLEOTIDE SEQUENCE</scope>
    <source>
        <strain evidence="4">Jacobina</strain>
        <tissue evidence="4">Midgut</tissue>
    </source>
</reference>
<dbReference type="GO" id="GO:0005737">
    <property type="term" value="C:cytoplasm"/>
    <property type="evidence" value="ECO:0007669"/>
    <property type="project" value="UniProtKB-SubCell"/>
</dbReference>
<dbReference type="VEuPathDB" id="VectorBase:LLOJ005023"/>
<reference evidence="6" key="1">
    <citation type="submission" date="2012-05" db="EMBL/GenBank/DDBJ databases">
        <title>Whole Genome Assembly of Lutzomyia longipalpis.</title>
        <authorList>
            <person name="Richards S."/>
            <person name="Qu C."/>
            <person name="Dillon R."/>
            <person name="Worley K."/>
            <person name="Scherer S."/>
            <person name="Batterton M."/>
            <person name="Taylor A."/>
            <person name="Hawes A."/>
            <person name="Hernandez B."/>
            <person name="Kovar C."/>
            <person name="Mandapat C."/>
            <person name="Pham C."/>
            <person name="Qu C."/>
            <person name="Jing C."/>
            <person name="Bess C."/>
            <person name="Bandaranaike D."/>
            <person name="Ngo D."/>
            <person name="Ongeri F."/>
            <person name="Arias F."/>
            <person name="Lara F."/>
            <person name="Weissenberger G."/>
            <person name="Kamau G."/>
            <person name="Han H."/>
            <person name="Shen H."/>
            <person name="Dinh H."/>
            <person name="Khalil I."/>
            <person name="Jones J."/>
            <person name="Shafer J."/>
            <person name="Jayaseelan J."/>
            <person name="Quiroz J."/>
            <person name="Blankenburg K."/>
            <person name="Nguyen L."/>
            <person name="Jackson L."/>
            <person name="Francisco L."/>
            <person name="Tang L.-Y."/>
            <person name="Pu L.-L."/>
            <person name="Perales L."/>
            <person name="Lorensuhewa L."/>
            <person name="Munidasa M."/>
            <person name="Coyle M."/>
            <person name="Taylor M."/>
            <person name="Puazo M."/>
            <person name="Firestine M."/>
            <person name="Scheel M."/>
            <person name="Javaid M."/>
            <person name="Wang M."/>
            <person name="Li M."/>
            <person name="Tabassum N."/>
            <person name="Saada N."/>
            <person name="Osuji N."/>
            <person name="Aqrawi P."/>
            <person name="Fu Q."/>
            <person name="Thornton R."/>
            <person name="Raj R."/>
            <person name="Goodspeed R."/>
            <person name="Mata R."/>
            <person name="Najjar R."/>
            <person name="Gubbala S."/>
            <person name="Lee S."/>
            <person name="Denson S."/>
            <person name="Patil S."/>
            <person name="Macmil S."/>
            <person name="Qi S."/>
            <person name="Matskevitch T."/>
            <person name="Palculict T."/>
            <person name="Mathew T."/>
            <person name="Vee V."/>
            <person name="Velamala V."/>
            <person name="Korchina V."/>
            <person name="Cai W."/>
            <person name="Liu W."/>
            <person name="Dai W."/>
            <person name="Zou X."/>
            <person name="Zhu Y."/>
            <person name="Zhang Y."/>
            <person name="Wu Y.-Q."/>
            <person name="Xin Y."/>
            <person name="Nazarath L."/>
            <person name="Kovar C."/>
            <person name="Han Y."/>
            <person name="Muzny D."/>
            <person name="Gibbs R."/>
        </authorList>
    </citation>
    <scope>NUCLEOTIDE SEQUENCE [LARGE SCALE GENOMIC DNA]</scope>
    <source>
        <strain evidence="6">Jacobina</strain>
    </source>
</reference>
<dbReference type="GO" id="GO:0000776">
    <property type="term" value="C:kinetochore"/>
    <property type="evidence" value="ECO:0007669"/>
    <property type="project" value="TreeGrafter"/>
</dbReference>
<keyword evidence="4" id="KW-0489">Methyltransferase</keyword>
<feature type="compositionally biased region" description="Pro residues" evidence="3">
    <location>
        <begin position="185"/>
        <end position="194"/>
    </location>
</feature>
<feature type="region of interest" description="Disordered" evidence="3">
    <location>
        <begin position="589"/>
        <end position="614"/>
    </location>
</feature>
<dbReference type="Proteomes" id="UP000092461">
    <property type="component" value="Unassembled WGS sequence"/>
</dbReference>
<feature type="region of interest" description="Disordered" evidence="3">
    <location>
        <begin position="86"/>
        <end position="393"/>
    </location>
</feature>
<feature type="compositionally biased region" description="Basic residues" evidence="3">
    <location>
        <begin position="237"/>
        <end position="249"/>
    </location>
</feature>
<dbReference type="GO" id="GO:0008168">
    <property type="term" value="F:methyltransferase activity"/>
    <property type="evidence" value="ECO:0007669"/>
    <property type="project" value="UniProtKB-KW"/>
</dbReference>
<dbReference type="GO" id="GO:0030496">
    <property type="term" value="C:midbody"/>
    <property type="evidence" value="ECO:0007669"/>
    <property type="project" value="TreeGrafter"/>
</dbReference>
<dbReference type="AlphaFoldDB" id="A0A1B0CK86"/>
<name>A0A1B0CK86_LUTLO</name>
<protein>
    <submittedName>
        <fullName evidence="4">Putative histone-lysine n-methyltransferase h3 lysine-79 specific isoform x3</fullName>
    </submittedName>
</protein>
<feature type="compositionally biased region" description="Basic and acidic residues" evidence="3">
    <location>
        <begin position="257"/>
        <end position="269"/>
    </location>
</feature>
<dbReference type="GO" id="GO:0032133">
    <property type="term" value="C:chromosome passenger complex"/>
    <property type="evidence" value="ECO:0007669"/>
    <property type="project" value="TreeGrafter"/>
</dbReference>
<dbReference type="GO" id="GO:1990385">
    <property type="term" value="C:meiotic spindle midzone"/>
    <property type="evidence" value="ECO:0007669"/>
    <property type="project" value="TreeGrafter"/>
</dbReference>
<feature type="compositionally biased region" description="Polar residues" evidence="3">
    <location>
        <begin position="350"/>
        <end position="359"/>
    </location>
</feature>
<dbReference type="EnsemblMetazoa" id="LLOJ005023-RA">
    <property type="protein sequence ID" value="LLOJ005023-PA"/>
    <property type="gene ID" value="LLOJ005023"/>
</dbReference>
<feature type="compositionally biased region" description="Basic and acidic residues" evidence="3">
    <location>
        <begin position="157"/>
        <end position="181"/>
    </location>
</feature>
<organism evidence="5 6">
    <name type="scientific">Lutzomyia longipalpis</name>
    <name type="common">Sand fly</name>
    <dbReference type="NCBI Taxonomy" id="7200"/>
    <lineage>
        <taxon>Eukaryota</taxon>
        <taxon>Metazoa</taxon>
        <taxon>Ecdysozoa</taxon>
        <taxon>Arthropoda</taxon>
        <taxon>Hexapoda</taxon>
        <taxon>Insecta</taxon>
        <taxon>Pterygota</taxon>
        <taxon>Neoptera</taxon>
        <taxon>Endopterygota</taxon>
        <taxon>Diptera</taxon>
        <taxon>Nematocera</taxon>
        <taxon>Psychodoidea</taxon>
        <taxon>Psychodidae</taxon>
        <taxon>Lutzomyia</taxon>
        <taxon>Lutzomyia</taxon>
    </lineage>
</organism>